<dbReference type="InterPro" id="IPR009057">
    <property type="entry name" value="Homeodomain-like_sf"/>
</dbReference>
<dbReference type="Proteomes" id="UP000238164">
    <property type="component" value="Chromosome 1"/>
</dbReference>
<dbReference type="AlphaFoldDB" id="A0A2N9JCX4"/>
<evidence type="ECO:0000259" key="1">
    <source>
        <dbReference type="Pfam" id="PF02796"/>
    </source>
</evidence>
<keyword evidence="3" id="KW-1185">Reference proteome</keyword>
<dbReference type="EMBL" id="LT985188">
    <property type="protein sequence ID" value="SPD85967.1"/>
    <property type="molecule type" value="Genomic_DNA"/>
</dbReference>
<dbReference type="Pfam" id="PF02796">
    <property type="entry name" value="HTH_7"/>
    <property type="match status" value="1"/>
</dbReference>
<dbReference type="RefSeq" id="WP_231935798.1">
    <property type="nucleotide sequence ID" value="NZ_BAAAGO010000065.1"/>
</dbReference>
<gene>
    <name evidence="2" type="ORF">MPLG2_0931</name>
</gene>
<dbReference type="KEGG" id="mgg:MPLG2_0931"/>
<sequence length="47" mass="5286">MVELYEAKSHTVGELAQRFGISHATVYRTVQRRAEQSPQAESPELPS</sequence>
<reference evidence="2 3" key="1">
    <citation type="submission" date="2018-02" db="EMBL/GenBank/DDBJ databases">
        <authorList>
            <person name="Cohen D.B."/>
            <person name="Kent A.D."/>
        </authorList>
    </citation>
    <scope>NUCLEOTIDE SEQUENCE [LARGE SCALE GENOMIC DNA]</scope>
    <source>
        <strain evidence="2">1</strain>
    </source>
</reference>
<feature type="domain" description="Resolvase HTH" evidence="1">
    <location>
        <begin position="1"/>
        <end position="28"/>
    </location>
</feature>
<dbReference type="GO" id="GO:0000150">
    <property type="term" value="F:DNA strand exchange activity"/>
    <property type="evidence" value="ECO:0007669"/>
    <property type="project" value="InterPro"/>
</dbReference>
<accession>A0A2N9JCX4</accession>
<evidence type="ECO:0000313" key="2">
    <source>
        <dbReference type="EMBL" id="SPD85967.1"/>
    </source>
</evidence>
<dbReference type="SUPFAM" id="SSF46689">
    <property type="entry name" value="Homeodomain-like"/>
    <property type="match status" value="1"/>
</dbReference>
<protein>
    <submittedName>
        <fullName evidence="2">DNA resolvase</fullName>
    </submittedName>
</protein>
<evidence type="ECO:0000313" key="3">
    <source>
        <dbReference type="Proteomes" id="UP000238164"/>
    </source>
</evidence>
<name>A0A2N9JCX4_9ACTN</name>
<proteinExistence type="predicted"/>
<dbReference type="InterPro" id="IPR006120">
    <property type="entry name" value="Resolvase_HTH_dom"/>
</dbReference>
<dbReference type="Gene3D" id="1.10.10.60">
    <property type="entry name" value="Homeodomain-like"/>
    <property type="match status" value="1"/>
</dbReference>
<dbReference type="GO" id="GO:0003677">
    <property type="term" value="F:DNA binding"/>
    <property type="evidence" value="ECO:0007669"/>
    <property type="project" value="InterPro"/>
</dbReference>
<organism evidence="2 3">
    <name type="scientific">Micropruina glycogenica</name>
    <dbReference type="NCBI Taxonomy" id="75385"/>
    <lineage>
        <taxon>Bacteria</taxon>
        <taxon>Bacillati</taxon>
        <taxon>Actinomycetota</taxon>
        <taxon>Actinomycetes</taxon>
        <taxon>Propionibacteriales</taxon>
        <taxon>Nocardioidaceae</taxon>
        <taxon>Micropruina</taxon>
    </lineage>
</organism>